<dbReference type="RefSeq" id="WP_063154861.1">
    <property type="nucleotide sequence ID" value="NZ_CP039452.1"/>
</dbReference>
<dbReference type="InterPro" id="IPR037479">
    <property type="entry name" value="Tauto_MSAD"/>
</dbReference>
<organism evidence="1 2">
    <name type="scientific">Enterobacter bugandensis</name>
    <dbReference type="NCBI Taxonomy" id="881260"/>
    <lineage>
        <taxon>Bacteria</taxon>
        <taxon>Pseudomonadati</taxon>
        <taxon>Pseudomonadota</taxon>
        <taxon>Gammaproteobacteria</taxon>
        <taxon>Enterobacterales</taxon>
        <taxon>Enterobacteriaceae</taxon>
        <taxon>Enterobacter</taxon>
    </lineage>
</organism>
<dbReference type="Proteomes" id="UP000076063">
    <property type="component" value="Unassembled WGS sequence"/>
</dbReference>
<gene>
    <name evidence="1" type="ORF">SAMEA2273372_01851</name>
</gene>
<evidence type="ECO:0000313" key="2">
    <source>
        <dbReference type="Proteomes" id="UP000076063"/>
    </source>
</evidence>
<evidence type="ECO:0000313" key="1">
    <source>
        <dbReference type="EMBL" id="CZX44495.1"/>
    </source>
</evidence>
<comment type="caution">
    <text evidence="1">The sequence shown here is derived from an EMBL/GenBank/DDBJ whole genome shotgun (WGS) entry which is preliminary data.</text>
</comment>
<reference evidence="1 2" key="1">
    <citation type="submission" date="2016-03" db="EMBL/GenBank/DDBJ databases">
        <authorList>
            <consortium name="Pathogen Informatics"/>
        </authorList>
    </citation>
    <scope>NUCLEOTIDE SEQUENCE [LARGE SCALE GENOMIC DNA]</scope>
    <source>
        <strain evidence="2">e1527</strain>
    </source>
</reference>
<protein>
    <submittedName>
        <fullName evidence="1">Tautomerase enzyme</fullName>
    </submittedName>
</protein>
<name>A0A161ZVR1_9ENTR</name>
<sequence length="126" mass="14317">MPFVRIMTGDRYSEMQQKQISDILHQALTETFAVPAQDRFHFFECFAAGDRYIDRHYLSTGRTEGAILFNIVAGKPRSTEQKSALYRQLAAQLNEKMGIDGGDVMVVIQFTAAEDWSFSGGKRYQP</sequence>
<dbReference type="SUPFAM" id="SSF55331">
    <property type="entry name" value="Tautomerase/MIF"/>
    <property type="match status" value="1"/>
</dbReference>
<accession>A0A161ZVR1</accession>
<dbReference type="InterPro" id="IPR014347">
    <property type="entry name" value="Tautomerase/MIF_sf"/>
</dbReference>
<dbReference type="PANTHER" id="PTHR38460:SF1">
    <property type="entry name" value="TAUTOMERASE YOLI-RELATED"/>
    <property type="match status" value="1"/>
</dbReference>
<dbReference type="Pfam" id="PF14552">
    <property type="entry name" value="Tautomerase_2"/>
    <property type="match status" value="1"/>
</dbReference>
<dbReference type="EMBL" id="FJZI01000003">
    <property type="protein sequence ID" value="CZX44495.1"/>
    <property type="molecule type" value="Genomic_DNA"/>
</dbReference>
<dbReference type="AlphaFoldDB" id="A0A161ZVR1"/>
<proteinExistence type="predicted"/>
<dbReference type="Gene3D" id="3.30.429.10">
    <property type="entry name" value="Macrophage Migration Inhibitory Factor"/>
    <property type="match status" value="1"/>
</dbReference>
<dbReference type="PANTHER" id="PTHR38460">
    <property type="entry name" value="TAUTOMERASE YOLI-RELATED"/>
    <property type="match status" value="1"/>
</dbReference>